<name>A0AA95NGA4_9BURK</name>
<evidence type="ECO:0000313" key="2">
    <source>
        <dbReference type="EMBL" id="WIT11538.1"/>
    </source>
</evidence>
<reference evidence="2" key="1">
    <citation type="submission" date="2023-01" db="EMBL/GenBank/DDBJ databases">
        <title>Whole genome sequence of Paucibacter sp. S2-9 isolated from pond sediment.</title>
        <authorList>
            <person name="Jung J.Y."/>
        </authorList>
    </citation>
    <scope>NUCLEOTIDE SEQUENCE</scope>
    <source>
        <strain evidence="2">S2-9</strain>
    </source>
</reference>
<evidence type="ECO:0000256" key="1">
    <source>
        <dbReference type="SAM" id="Phobius"/>
    </source>
</evidence>
<feature type="transmembrane region" description="Helical" evidence="1">
    <location>
        <begin position="255"/>
        <end position="276"/>
    </location>
</feature>
<feature type="transmembrane region" description="Helical" evidence="1">
    <location>
        <begin position="344"/>
        <end position="365"/>
    </location>
</feature>
<organism evidence="2 3">
    <name type="scientific">Paucibacter sediminis</name>
    <dbReference type="NCBI Taxonomy" id="3019553"/>
    <lineage>
        <taxon>Bacteria</taxon>
        <taxon>Pseudomonadati</taxon>
        <taxon>Pseudomonadota</taxon>
        <taxon>Betaproteobacteria</taxon>
        <taxon>Burkholderiales</taxon>
        <taxon>Sphaerotilaceae</taxon>
        <taxon>Roseateles</taxon>
    </lineage>
</organism>
<feature type="transmembrane region" description="Helical" evidence="1">
    <location>
        <begin position="282"/>
        <end position="302"/>
    </location>
</feature>
<protein>
    <submittedName>
        <fullName evidence="2">Uncharacterized protein</fullName>
    </submittedName>
</protein>
<sequence length="605" mass="65849">MPAIILMKMDVAGLSVSPALRLPLLPMDLITTGLKLRTGRWKALLIAFFLFSFTVMGIECTAAVATFMRGTEGRLGLQGDAVMHDGRRATLVRGFEPWSQAPQAGVRVGDVLQPERWLGQGRAYLPGEVVAMTLVRDGSALSARITTVGRPIRSAERVNFVLNATLCVLGTLLGLLIGLRQAHIKTSRALALAFLWWSLNLGMNYTTDATLAALLSVVFWLALAPGWYFGLWFAVHYPNEQALGWRRALRRVLPLFLVALVLVEAAAIGLGLWLVPASWIDWVHVPYIGAVGTLMLVAFWDGRRRSSGELRQRFNWLLGAFALLWSVSYATYLGDHLGAAMQPLLSPLAVIGSLASLFGLSYAILRHRVLDMGLALNRSLVFTLVGGVLLGSFQFLSLLIGRLLHFDDPAKAGLLNAVLAALVTLAYPRLKPLAEWTVDRVFFGPWVAREADLARFAADARGHTELPALDSALLAAIDRFTAGAGAALYARQADGGWRRQQALAIDAPEALAADEPLAVALRAGHAVARHDEVHSTLPGELALVLSRQRELEAFVLIGRPRDGRALRADEVAALRDALRTVGLEWQALRWETLQRRLAHAPAAGA</sequence>
<feature type="transmembrane region" description="Helical" evidence="1">
    <location>
        <begin position="160"/>
        <end position="177"/>
    </location>
</feature>
<feature type="transmembrane region" description="Helical" evidence="1">
    <location>
        <begin position="211"/>
        <end position="235"/>
    </location>
</feature>
<dbReference type="EMBL" id="CP116346">
    <property type="protein sequence ID" value="WIT11538.1"/>
    <property type="molecule type" value="Genomic_DNA"/>
</dbReference>
<keyword evidence="1" id="KW-0812">Transmembrane</keyword>
<keyword evidence="1" id="KW-0472">Membrane</keyword>
<feature type="transmembrane region" description="Helical" evidence="1">
    <location>
        <begin position="43"/>
        <end position="68"/>
    </location>
</feature>
<accession>A0AA95NGA4</accession>
<dbReference type="RefSeq" id="WP_285232619.1">
    <property type="nucleotide sequence ID" value="NZ_CP116346.1"/>
</dbReference>
<evidence type="ECO:0000313" key="3">
    <source>
        <dbReference type="Proteomes" id="UP001177769"/>
    </source>
</evidence>
<feature type="transmembrane region" description="Helical" evidence="1">
    <location>
        <begin position="377"/>
        <end position="400"/>
    </location>
</feature>
<dbReference type="Proteomes" id="UP001177769">
    <property type="component" value="Chromosome"/>
</dbReference>
<dbReference type="AlphaFoldDB" id="A0AA95NGA4"/>
<dbReference type="KEGG" id="pais:PFX98_22030"/>
<feature type="transmembrane region" description="Helical" evidence="1">
    <location>
        <begin position="314"/>
        <end position="332"/>
    </location>
</feature>
<keyword evidence="3" id="KW-1185">Reference proteome</keyword>
<keyword evidence="1" id="KW-1133">Transmembrane helix</keyword>
<gene>
    <name evidence="2" type="ORF">PFX98_22030</name>
</gene>
<proteinExistence type="predicted"/>